<dbReference type="Proteomes" id="UP000515295">
    <property type="component" value="Segment"/>
</dbReference>
<dbReference type="EMBL" id="MT740725">
    <property type="protein sequence ID" value="QMV32345.1"/>
    <property type="molecule type" value="Genomic_DNA"/>
</dbReference>
<accession>A0A7G5B7S2</accession>
<sequence length="70" mass="7904">MELKAQFSGTLGGLPTYRVEGGGHVYHVHAGHYTRVRFRCGRAEKYSLDHPMFAATRAQIDEAIAKETRR</sequence>
<proteinExistence type="predicted"/>
<evidence type="ECO:0000313" key="2">
    <source>
        <dbReference type="Proteomes" id="UP000515295"/>
    </source>
</evidence>
<protein>
    <submittedName>
        <fullName evidence="1">Uncharacterized protein</fullName>
    </submittedName>
</protein>
<gene>
    <name evidence="1" type="ORF">S1_00028</name>
</gene>
<name>A0A7G5B7S2_9CAUD</name>
<reference evidence="1 2" key="1">
    <citation type="submission" date="2020-07" db="EMBL/GenBank/DDBJ databases">
        <title>Ralstonia phages.</title>
        <authorList>
            <person name="Trotereau A."/>
            <person name="Boyer C."/>
            <person name="Torres-Barcelo C."/>
        </authorList>
    </citation>
    <scope>NUCLEOTIDE SEQUENCE [LARGE SCALE GENOMIC DNA]</scope>
</reference>
<organism evidence="1 2">
    <name type="scientific">Ralstonia phage Adzire</name>
    <dbReference type="NCBI Taxonomy" id="2759711"/>
    <lineage>
        <taxon>Viruses</taxon>
        <taxon>Duplodnaviria</taxon>
        <taxon>Heunggongvirae</taxon>
        <taxon>Uroviricota</taxon>
        <taxon>Caudoviricetes</taxon>
        <taxon>Bakolyvirus</taxon>
        <taxon>Bakolyvirus simangalove</taxon>
    </lineage>
</organism>
<evidence type="ECO:0000313" key="1">
    <source>
        <dbReference type="EMBL" id="QMV32345.1"/>
    </source>
</evidence>